<dbReference type="Gene3D" id="2.60.40.1120">
    <property type="entry name" value="Carboxypeptidase-like, regulatory domain"/>
    <property type="match status" value="1"/>
</dbReference>
<evidence type="ECO:0000313" key="3">
    <source>
        <dbReference type="EMBL" id="QMS99102.1"/>
    </source>
</evidence>
<reference evidence="3" key="1">
    <citation type="submission" date="2020-07" db="EMBL/GenBank/DDBJ databases">
        <title>Chryseobacterium sp. CX-624.</title>
        <authorList>
            <person name="Yang C."/>
        </authorList>
    </citation>
    <scope>NUCLEOTIDE SEQUENCE</scope>
    <source>
        <strain evidence="3">CX-624</strain>
    </source>
</reference>
<dbReference type="SUPFAM" id="SSF49265">
    <property type="entry name" value="Fibronectin type III"/>
    <property type="match status" value="1"/>
</dbReference>
<dbReference type="Proteomes" id="UP000539710">
    <property type="component" value="Unassembled WGS sequence"/>
</dbReference>
<evidence type="ECO:0000313" key="4">
    <source>
        <dbReference type="Proteomes" id="UP000515349"/>
    </source>
</evidence>
<keyword evidence="3" id="KW-0378">Hydrolase</keyword>
<accession>A0A7D7LNE8</accession>
<dbReference type="SUPFAM" id="SSF49452">
    <property type="entry name" value="Starch-binding domain-like"/>
    <property type="match status" value="1"/>
</dbReference>
<organism evidence="3 4">
    <name type="scientific">Marnyiella aurantia</name>
    <dbReference type="NCBI Taxonomy" id="2758037"/>
    <lineage>
        <taxon>Bacteria</taxon>
        <taxon>Pseudomonadati</taxon>
        <taxon>Bacteroidota</taxon>
        <taxon>Flavobacteriia</taxon>
        <taxon>Flavobacteriales</taxon>
        <taxon>Weeksellaceae</taxon>
        <taxon>Marnyiella</taxon>
    </lineage>
</organism>
<gene>
    <name evidence="3" type="ORF">H1R16_03600</name>
    <name evidence="2" type="ORF">H2507_09190</name>
</gene>
<evidence type="ECO:0000259" key="1">
    <source>
        <dbReference type="PROSITE" id="PS50853"/>
    </source>
</evidence>
<evidence type="ECO:0000313" key="2">
    <source>
        <dbReference type="EMBL" id="MBA5247342.1"/>
    </source>
</evidence>
<evidence type="ECO:0000313" key="5">
    <source>
        <dbReference type="Proteomes" id="UP000539710"/>
    </source>
</evidence>
<dbReference type="Gene3D" id="2.60.40.10">
    <property type="entry name" value="Immunoglobulins"/>
    <property type="match status" value="1"/>
</dbReference>
<sequence>MKNIIIYSIIALILSLLMISCSEELIDKAQVGNIKGVVIKKGTNQPLQNVKISTSPSTETVFTKDDGSFLIENVPLGDYSVRAEITGYLANLQGVNLKSDQQTVSIVFEMSDDTSNNAPPTVPQLISPIDNAVDQPLAVDLSWTSTDPDTADVLKYKLTVKNDFDQNIIEINDLTANHYYLENLKYGVTYYWQVQVSDGVNPPANSTVFRFKTSAMPNNRFHYVKKNSNGNYYIVSSNETNVNFSLTPTTLSSYRPRLNQNANLVAFLRNVGGNIHLFTAKPDGSDVFQVTTVPVAGFNSNELDFSWRSNVQEFIYPNFNNLYRINKDGSGLQLIYTTPDGSFITECDWSYDGSKIAIKTNDVHGYNVKIYVIDMVGNTLHTVLQNVSGAAGGLNFSVDGNQLLYTYDVSGHQEPNYRQLDSRIFVYNLQNDTRKDWSAVTSKVSGTNDLDPRFSPNNAEIIFTNTSNDNISPRNIYKITLQDNERTALFPNAEMPDWE</sequence>
<dbReference type="InterPro" id="IPR036116">
    <property type="entry name" value="FN3_sf"/>
</dbReference>
<proteinExistence type="predicted"/>
<dbReference type="Pfam" id="PF13715">
    <property type="entry name" value="CarbopepD_reg_2"/>
    <property type="match status" value="1"/>
</dbReference>
<dbReference type="InterPro" id="IPR013784">
    <property type="entry name" value="Carb-bd-like_fold"/>
</dbReference>
<dbReference type="Gene3D" id="2.120.10.30">
    <property type="entry name" value="TolB, C-terminal domain"/>
    <property type="match status" value="1"/>
</dbReference>
<dbReference type="SUPFAM" id="SSF82171">
    <property type="entry name" value="DPP6 N-terminal domain-like"/>
    <property type="match status" value="1"/>
</dbReference>
<reference evidence="4" key="2">
    <citation type="submission" date="2020-07" db="EMBL/GenBank/DDBJ databases">
        <title>Chryseobacterium sp.cx-624.</title>
        <authorList>
            <person name="Yang C."/>
        </authorList>
    </citation>
    <scope>NUCLEOTIDE SEQUENCE [LARGE SCALE GENOMIC DNA]</scope>
    <source>
        <strain evidence="4">cx-624</strain>
    </source>
</reference>
<reference evidence="5" key="3">
    <citation type="submission" date="2020-07" db="EMBL/GenBank/DDBJ databases">
        <title>Flavobacterium sp. xlx-214.</title>
        <authorList>
            <person name="Yang C."/>
        </authorList>
    </citation>
    <scope>NUCLEOTIDE SEQUENCE [LARGE SCALE GENOMIC DNA]</scope>
    <source>
        <strain evidence="5">CX-624</strain>
    </source>
</reference>
<keyword evidence="3" id="KW-0121">Carboxypeptidase</keyword>
<keyword evidence="5" id="KW-1185">Reference proteome</keyword>
<dbReference type="RefSeq" id="WP_181887448.1">
    <property type="nucleotide sequence ID" value="NZ_CP059472.1"/>
</dbReference>
<dbReference type="GO" id="GO:0030246">
    <property type="term" value="F:carbohydrate binding"/>
    <property type="evidence" value="ECO:0007669"/>
    <property type="project" value="InterPro"/>
</dbReference>
<dbReference type="InterPro" id="IPR013783">
    <property type="entry name" value="Ig-like_fold"/>
</dbReference>
<dbReference type="GO" id="GO:0004180">
    <property type="term" value="F:carboxypeptidase activity"/>
    <property type="evidence" value="ECO:0007669"/>
    <property type="project" value="UniProtKB-KW"/>
</dbReference>
<dbReference type="KEGG" id="cbau:H1R16_03600"/>
<protein>
    <submittedName>
        <fullName evidence="3">Carboxypeptidase-like regulatory domain-containing protein</fullName>
    </submittedName>
</protein>
<dbReference type="InterPro" id="IPR003961">
    <property type="entry name" value="FN3_dom"/>
</dbReference>
<feature type="domain" description="Fibronectin type-III" evidence="1">
    <location>
        <begin position="119"/>
        <end position="216"/>
    </location>
</feature>
<dbReference type="PROSITE" id="PS50853">
    <property type="entry name" value="FN3"/>
    <property type="match status" value="1"/>
</dbReference>
<dbReference type="CDD" id="cd00063">
    <property type="entry name" value="FN3"/>
    <property type="match status" value="1"/>
</dbReference>
<dbReference type="EMBL" id="CP059472">
    <property type="protein sequence ID" value="QMS99102.1"/>
    <property type="molecule type" value="Genomic_DNA"/>
</dbReference>
<reference evidence="2" key="4">
    <citation type="submission" date="2020-07" db="EMBL/GenBank/DDBJ databases">
        <authorList>
            <person name="Yang C."/>
        </authorList>
    </citation>
    <scope>NUCLEOTIDE SEQUENCE</scope>
    <source>
        <strain evidence="2">Cx-624</strain>
    </source>
</reference>
<dbReference type="Proteomes" id="UP000515349">
    <property type="component" value="Chromosome"/>
</dbReference>
<keyword evidence="3" id="KW-0645">Protease</keyword>
<dbReference type="AlphaFoldDB" id="A0A7D7LNE8"/>
<dbReference type="InterPro" id="IPR011042">
    <property type="entry name" value="6-blade_b-propeller_TolB-like"/>
</dbReference>
<name>A0A7D7LNE8_9FLAO</name>
<dbReference type="PROSITE" id="PS51257">
    <property type="entry name" value="PROKAR_LIPOPROTEIN"/>
    <property type="match status" value="1"/>
</dbReference>
<dbReference type="EMBL" id="JACEUX010000003">
    <property type="protein sequence ID" value="MBA5247342.1"/>
    <property type="molecule type" value="Genomic_DNA"/>
</dbReference>